<evidence type="ECO:0008006" key="5">
    <source>
        <dbReference type="Google" id="ProtNLM"/>
    </source>
</evidence>
<organism evidence="3 4">
    <name type="scientific">Endomicrobium proavitum</name>
    <dbReference type="NCBI Taxonomy" id="1408281"/>
    <lineage>
        <taxon>Bacteria</taxon>
        <taxon>Pseudomonadati</taxon>
        <taxon>Elusimicrobiota</taxon>
        <taxon>Endomicrobiia</taxon>
        <taxon>Endomicrobiales</taxon>
        <taxon>Endomicrobiaceae</taxon>
        <taxon>Endomicrobium</taxon>
    </lineage>
</organism>
<dbReference type="Proteomes" id="UP000035337">
    <property type="component" value="Chromosome"/>
</dbReference>
<evidence type="ECO:0000256" key="1">
    <source>
        <dbReference type="SAM" id="SignalP"/>
    </source>
</evidence>
<dbReference type="KEGG" id="epo:Epro_0619"/>
<dbReference type="KEGG" id="epo:Epro_1338"/>
<name>A0A0G3WMJ9_9BACT</name>
<evidence type="ECO:0000313" key="3">
    <source>
        <dbReference type="EMBL" id="AKL98714.1"/>
    </source>
</evidence>
<dbReference type="EMBL" id="CP009498">
    <property type="protein sequence ID" value="AKL98714.1"/>
    <property type="molecule type" value="Genomic_DNA"/>
</dbReference>
<feature type="signal peptide" evidence="1">
    <location>
        <begin position="1"/>
        <end position="20"/>
    </location>
</feature>
<accession>A0A0G3WMJ9</accession>
<dbReference type="Gene3D" id="2.60.120.430">
    <property type="entry name" value="Galactose-binding lectin"/>
    <property type="match status" value="1"/>
</dbReference>
<reference evidence="3 4" key="1">
    <citation type="submission" date="2014-09" db="EMBL/GenBank/DDBJ databases">
        <title>Complete genome sequence of Endomicrobium proavitum.</title>
        <authorList>
            <person name="Zheng H."/>
        </authorList>
    </citation>
    <scope>NUCLEOTIDE SEQUENCE [LARGE SCALE GENOMIC DNA]</scope>
    <source>
        <strain evidence="3 4">Rsa215</strain>
    </source>
</reference>
<dbReference type="RefSeq" id="WP_052570519.1">
    <property type="nucleotide sequence ID" value="NZ_CP009498.1"/>
</dbReference>
<dbReference type="STRING" id="1408281.Epro_0619"/>
<dbReference type="OrthoDB" id="9762066at2"/>
<sequence length="200" mass="21515">MKKAMTLVMAAAFVATGAAAAFGQAKAPAFKPFAVYVENASKANHFAPSGWMGDYGDLKISQASTDKPRSGNTAFKITYTAKMAQGAGWSGIYWQQPANNWGEKKGGYNLTGATKLTFWARGEQGGEKIAEFKVGGITGEFPDSDSQSIGPVVLTKEWQKFTIDLKGKDLTHIIGGFCFAASKDDNPNGFVIYIDDIIYE</sequence>
<feature type="chain" id="PRO_5007404522" description="CBM11 domain-containing protein" evidence="1">
    <location>
        <begin position="21"/>
        <end position="200"/>
    </location>
</feature>
<dbReference type="SUPFAM" id="SSF49785">
    <property type="entry name" value="Galactose-binding domain-like"/>
    <property type="match status" value="1"/>
</dbReference>
<keyword evidence="1" id="KW-0732">Signal</keyword>
<protein>
    <recommendedName>
        <fullName evidence="5">CBM11 domain-containing protein</fullName>
    </recommendedName>
</protein>
<gene>
    <name evidence="2" type="ORF">Epro_0619</name>
    <name evidence="3" type="ORF">Epro_1338</name>
</gene>
<dbReference type="PATRIC" id="fig|1408281.3.peg.1382"/>
<keyword evidence="4" id="KW-1185">Reference proteome</keyword>
<dbReference type="AlphaFoldDB" id="A0A0G3WMJ9"/>
<dbReference type="InterPro" id="IPR008979">
    <property type="entry name" value="Galactose-bd-like_sf"/>
</dbReference>
<evidence type="ECO:0000313" key="4">
    <source>
        <dbReference type="Proteomes" id="UP000035337"/>
    </source>
</evidence>
<proteinExistence type="predicted"/>
<evidence type="ECO:0000313" key="2">
    <source>
        <dbReference type="EMBL" id="AKL97998.1"/>
    </source>
</evidence>
<dbReference type="EMBL" id="CP009498">
    <property type="protein sequence ID" value="AKL97998.1"/>
    <property type="molecule type" value="Genomic_DNA"/>
</dbReference>